<organism evidence="1 2">
    <name type="scientific">Pseudomonas aeruginosa</name>
    <dbReference type="NCBI Taxonomy" id="287"/>
    <lineage>
        <taxon>Bacteria</taxon>
        <taxon>Pseudomonadati</taxon>
        <taxon>Pseudomonadota</taxon>
        <taxon>Gammaproteobacteria</taxon>
        <taxon>Pseudomonadales</taxon>
        <taxon>Pseudomonadaceae</taxon>
        <taxon>Pseudomonas</taxon>
    </lineage>
</organism>
<evidence type="ECO:0000313" key="1">
    <source>
        <dbReference type="EMBL" id="MZZ11532.1"/>
    </source>
</evidence>
<dbReference type="RefSeq" id="WP_049306316.1">
    <property type="nucleotide sequence ID" value="NZ_CAADKB010000741.1"/>
</dbReference>
<dbReference type="AlphaFoldDB" id="A0A6C1KB96"/>
<protein>
    <submittedName>
        <fullName evidence="1">Uncharacterized protein</fullName>
    </submittedName>
</protein>
<dbReference type="Gene3D" id="1.10.260.40">
    <property type="entry name" value="lambda repressor-like DNA-binding domains"/>
    <property type="match status" value="1"/>
</dbReference>
<dbReference type="EMBL" id="WXZT01000002">
    <property type="protein sequence ID" value="MZZ11532.1"/>
    <property type="molecule type" value="Genomic_DNA"/>
</dbReference>
<comment type="caution">
    <text evidence="1">The sequence shown here is derived from an EMBL/GenBank/DDBJ whole genome shotgun (WGS) entry which is preliminary data.</text>
</comment>
<name>A0A6C1KB96_PSEAI</name>
<dbReference type="InterPro" id="IPR010982">
    <property type="entry name" value="Lambda_DNA-bd_dom_sf"/>
</dbReference>
<accession>A0A6C1KB96</accession>
<sequence length="112" mass="12331">MAVITSQNPNAEALREFWKSLSTRERSEAARKLDTSVAYLRQVLACGRTPGAVLARDLERVFEARIARHQLRPDLYDVPAGSADLEPILPSDSHIRQCADTAVQASSVEVAQ</sequence>
<reference evidence="1" key="1">
    <citation type="submission" date="2020-01" db="EMBL/GenBank/DDBJ databases">
        <title>Bacteria Cultured from War Wounds Associated with the Conflict in Eastern Ukraine.</title>
        <authorList>
            <person name="Snesrud E."/>
            <person name="Galac M.R."/>
            <person name="Mc Gann P."/>
            <person name="Valentine K."/>
            <person name="Viacheslav K."/>
        </authorList>
    </citation>
    <scope>NUCLEOTIDE SEQUENCE</scope>
    <source>
        <strain evidence="1">VNMU148</strain>
    </source>
</reference>
<dbReference type="GO" id="GO:0003677">
    <property type="term" value="F:DNA binding"/>
    <property type="evidence" value="ECO:0007669"/>
    <property type="project" value="InterPro"/>
</dbReference>
<proteinExistence type="predicted"/>
<evidence type="ECO:0000313" key="2">
    <source>
        <dbReference type="Proteomes" id="UP000644192"/>
    </source>
</evidence>
<gene>
    <name evidence="1" type="ORF">GUL26_04695</name>
</gene>
<dbReference type="Proteomes" id="UP000644192">
    <property type="component" value="Unassembled WGS sequence"/>
</dbReference>